<evidence type="ECO:0000313" key="1">
    <source>
        <dbReference type="EMBL" id="HFK23322.1"/>
    </source>
</evidence>
<protein>
    <submittedName>
        <fullName evidence="1">Uncharacterized protein</fullName>
    </submittedName>
</protein>
<name>A0A7C3ND26_UNCW3</name>
<reference evidence="1" key="1">
    <citation type="journal article" date="2020" name="mSystems">
        <title>Genome- and Community-Level Interaction Insights into Carbon Utilization and Element Cycling Functions of Hydrothermarchaeota in Hydrothermal Sediment.</title>
        <authorList>
            <person name="Zhou Z."/>
            <person name="Liu Y."/>
            <person name="Xu W."/>
            <person name="Pan J."/>
            <person name="Luo Z.H."/>
            <person name="Li M."/>
        </authorList>
    </citation>
    <scope>NUCLEOTIDE SEQUENCE [LARGE SCALE GENOMIC DNA]</scope>
    <source>
        <strain evidence="1">SpSt-464</strain>
    </source>
</reference>
<comment type="caution">
    <text evidence="1">The sequence shown here is derived from an EMBL/GenBank/DDBJ whole genome shotgun (WGS) entry which is preliminary data.</text>
</comment>
<organism evidence="1">
    <name type="scientific">candidate division WOR-3 bacterium</name>
    <dbReference type="NCBI Taxonomy" id="2052148"/>
    <lineage>
        <taxon>Bacteria</taxon>
        <taxon>Bacteria division WOR-3</taxon>
    </lineage>
</organism>
<dbReference type="AlphaFoldDB" id="A0A7C3ND26"/>
<sequence length="368" mass="43820">MKKLLFLILIFLSPFLFSFDLNFNYNYSYFYFYKINYFSSHDLVIDVENSNDFLKFFAQFDVRIYQGDSKYEIPYPDIDFSIIGVMPTYIYLSNQYKFTQLYLSLFNEGMNLKIGKFPVKSSFSEIYSPLDIFYFSSPFDLITLKEFPSNFLFSFSKKDITLSFVYQDNQDFFSSKEGLNLEYLNHFFNSRFFISRYSQVRKNLLSIDSVENYLFGLSLLTEHFGPALWNEVLILRSNGINKFNLQFGWDYTFFEKFYINQEFYINFRGLKTPYSDINIINKYLNKDFLIGRYYMFLTSVFKVKEKINISLNSILNLDDRSLIGVFNLSYNPINNLLSSISVVKTFGESKDEFYRIPAVFLFQIGTKF</sequence>
<gene>
    <name evidence="1" type="ORF">ENS15_01505</name>
</gene>
<proteinExistence type="predicted"/>
<dbReference type="EMBL" id="DSTT01000002">
    <property type="protein sequence ID" value="HFK23322.1"/>
    <property type="molecule type" value="Genomic_DNA"/>
</dbReference>
<accession>A0A7C3ND26</accession>